<evidence type="ECO:0000313" key="1">
    <source>
        <dbReference type="EMBL" id="RNA37730.1"/>
    </source>
</evidence>
<protein>
    <submittedName>
        <fullName evidence="1">Uncharacterized protein</fullName>
    </submittedName>
</protein>
<name>A0A3M7SQ41_BRAPC</name>
<dbReference type="AlphaFoldDB" id="A0A3M7SQ41"/>
<proteinExistence type="predicted"/>
<reference evidence="1 2" key="1">
    <citation type="journal article" date="2018" name="Sci. Rep.">
        <title>Genomic signatures of local adaptation to the degree of environmental predictability in rotifers.</title>
        <authorList>
            <person name="Franch-Gras L."/>
            <person name="Hahn C."/>
            <person name="Garcia-Roger E.M."/>
            <person name="Carmona M.J."/>
            <person name="Serra M."/>
            <person name="Gomez A."/>
        </authorList>
    </citation>
    <scope>NUCLEOTIDE SEQUENCE [LARGE SCALE GENOMIC DNA]</scope>
    <source>
        <strain evidence="1">HYR1</strain>
    </source>
</reference>
<comment type="caution">
    <text evidence="1">The sequence shown here is derived from an EMBL/GenBank/DDBJ whole genome shotgun (WGS) entry which is preliminary data.</text>
</comment>
<sequence length="410" mass="46780">MLWLFNILNKAKILINHEMLFFKITNFKNKRMRNFFFTKIILYLNHNFLEIFLFFAKKLAESKKDQNSTDSFFKRNEKSFTYEYLIIQNFTITPYTAGWWQIRIHIRVGNVCRAVRISIVVQLPDGRADKTAAASIFLDHIWINDVIGGSIVHLWASSERTITISLNPIELPVIWRPSARLHQIFEQPNQLFVVRTFCELQSPHVSHVVGEFFGKTIAQLLHSCLLLSFTNFFVSFLECIGFEALPWQTSAQKIHDHVSDGLQVVSPALFAPQMGVYAHVPGRASQTLVLRISYVLTGLRIYVLLGKTKVYDTKLSLAQIEQVLETGTQKFHDQGVVLATLTIKIHIGQALIGTQSFVEFVLIIQQWSSGIGSFEFNGHIFVGEQIFAKSKLTKIATANLASNFEVLSHN</sequence>
<gene>
    <name evidence="1" type="ORF">BpHYR1_045692</name>
</gene>
<keyword evidence="2" id="KW-1185">Reference proteome</keyword>
<organism evidence="1 2">
    <name type="scientific">Brachionus plicatilis</name>
    <name type="common">Marine rotifer</name>
    <name type="synonym">Brachionus muelleri</name>
    <dbReference type="NCBI Taxonomy" id="10195"/>
    <lineage>
        <taxon>Eukaryota</taxon>
        <taxon>Metazoa</taxon>
        <taxon>Spiralia</taxon>
        <taxon>Gnathifera</taxon>
        <taxon>Rotifera</taxon>
        <taxon>Eurotatoria</taxon>
        <taxon>Monogononta</taxon>
        <taxon>Pseudotrocha</taxon>
        <taxon>Ploima</taxon>
        <taxon>Brachionidae</taxon>
        <taxon>Brachionus</taxon>
    </lineage>
</organism>
<accession>A0A3M7SQ41</accession>
<dbReference type="Proteomes" id="UP000276133">
    <property type="component" value="Unassembled WGS sequence"/>
</dbReference>
<dbReference type="EMBL" id="REGN01000986">
    <property type="protein sequence ID" value="RNA37730.1"/>
    <property type="molecule type" value="Genomic_DNA"/>
</dbReference>
<evidence type="ECO:0000313" key="2">
    <source>
        <dbReference type="Proteomes" id="UP000276133"/>
    </source>
</evidence>